<dbReference type="EMBL" id="AYZM01000125">
    <property type="protein sequence ID" value="KRN21158.1"/>
    <property type="molecule type" value="Genomic_DNA"/>
</dbReference>
<dbReference type="SUPFAM" id="SSF143120">
    <property type="entry name" value="YefM-like"/>
    <property type="match status" value="1"/>
</dbReference>
<evidence type="ECO:0000313" key="3">
    <source>
        <dbReference type="Proteomes" id="UP000051442"/>
    </source>
</evidence>
<organism evidence="2 3">
    <name type="scientific">Secundilactobacillus similis DSM 23365 = JCM 2765</name>
    <dbReference type="NCBI Taxonomy" id="1423804"/>
    <lineage>
        <taxon>Bacteria</taxon>
        <taxon>Bacillati</taxon>
        <taxon>Bacillota</taxon>
        <taxon>Bacilli</taxon>
        <taxon>Lactobacillales</taxon>
        <taxon>Lactobacillaceae</taxon>
        <taxon>Secundilactobacillus</taxon>
    </lineage>
</organism>
<evidence type="ECO:0008006" key="4">
    <source>
        <dbReference type="Google" id="ProtNLM"/>
    </source>
</evidence>
<evidence type="ECO:0000256" key="1">
    <source>
        <dbReference type="ARBA" id="ARBA00009981"/>
    </source>
</evidence>
<gene>
    <name evidence="2" type="ORF">FD14_GL001280</name>
</gene>
<sequence>MQNLQSEKLIYGITVTRDGRNDDLPYLVYVPAYDGYARGETIADALERARDFIGMAALENLISQRPLPESEYFVPQADPGQLALLVDVNLRTYRHLFESQEVIIRPVSELTTPDELLSRVGSNQPVFLTEAGNGKYAVISLEDYNMYRDALEIVMRMEEEELA</sequence>
<comment type="caution">
    <text evidence="2">The sequence shown here is derived from an EMBL/GenBank/DDBJ whole genome shotgun (WGS) entry which is preliminary data.</text>
</comment>
<name>A0A0R2EZV0_9LACO</name>
<proteinExistence type="inferred from homology"/>
<dbReference type="AlphaFoldDB" id="A0A0R2EZV0"/>
<dbReference type="Proteomes" id="UP000051442">
    <property type="component" value="Unassembled WGS sequence"/>
</dbReference>
<accession>A0A0R2EZV0</accession>
<dbReference type="InterPro" id="IPR036165">
    <property type="entry name" value="YefM-like_sf"/>
</dbReference>
<evidence type="ECO:0000313" key="2">
    <source>
        <dbReference type="EMBL" id="KRN21158.1"/>
    </source>
</evidence>
<reference evidence="2 3" key="1">
    <citation type="journal article" date="2015" name="Genome Announc.">
        <title>Expanding the biotechnology potential of lactobacilli through comparative genomics of 213 strains and associated genera.</title>
        <authorList>
            <person name="Sun Z."/>
            <person name="Harris H.M."/>
            <person name="McCann A."/>
            <person name="Guo C."/>
            <person name="Argimon S."/>
            <person name="Zhang W."/>
            <person name="Yang X."/>
            <person name="Jeffery I.B."/>
            <person name="Cooney J.C."/>
            <person name="Kagawa T.F."/>
            <person name="Liu W."/>
            <person name="Song Y."/>
            <person name="Salvetti E."/>
            <person name="Wrobel A."/>
            <person name="Rasinkangas P."/>
            <person name="Parkhill J."/>
            <person name="Rea M.C."/>
            <person name="O'Sullivan O."/>
            <person name="Ritari J."/>
            <person name="Douillard F.P."/>
            <person name="Paul Ross R."/>
            <person name="Yang R."/>
            <person name="Briner A.E."/>
            <person name="Felis G.E."/>
            <person name="de Vos W.M."/>
            <person name="Barrangou R."/>
            <person name="Klaenhammer T.R."/>
            <person name="Caufield P.W."/>
            <person name="Cui Y."/>
            <person name="Zhang H."/>
            <person name="O'Toole P.W."/>
        </authorList>
    </citation>
    <scope>NUCLEOTIDE SEQUENCE [LARGE SCALE GENOMIC DNA]</scope>
    <source>
        <strain evidence="2 3">DSM 23365</strain>
    </source>
</reference>
<dbReference type="STRING" id="1423804.FD14_GL001280"/>
<dbReference type="OrthoDB" id="2286709at2"/>
<dbReference type="Gene3D" id="3.30.160.250">
    <property type="match status" value="1"/>
</dbReference>
<dbReference type="RefSeq" id="WP_057152074.1">
    <property type="nucleotide sequence ID" value="NZ_AYZM01000125.1"/>
</dbReference>
<protein>
    <recommendedName>
        <fullName evidence="4">HicB-like antitoxin of toxin-antitoxin system domain-containing protein</fullName>
    </recommendedName>
</protein>
<comment type="similarity">
    <text evidence="1">Belongs to the phD/YefM antitoxin family.</text>
</comment>
<dbReference type="PATRIC" id="fig|1423804.4.peg.1378"/>
<keyword evidence="3" id="KW-1185">Reference proteome</keyword>